<dbReference type="Proteomes" id="UP000189627">
    <property type="component" value="Chromosome 2"/>
</dbReference>
<dbReference type="OrthoDB" id="9938681at2"/>
<organism evidence="2 3">
    <name type="scientific">Cupriavidus necator</name>
    <name type="common">Alcaligenes eutrophus</name>
    <name type="synonym">Ralstonia eutropha</name>
    <dbReference type="NCBI Taxonomy" id="106590"/>
    <lineage>
        <taxon>Bacteria</taxon>
        <taxon>Pseudomonadati</taxon>
        <taxon>Pseudomonadota</taxon>
        <taxon>Betaproteobacteria</taxon>
        <taxon>Burkholderiales</taxon>
        <taxon>Burkholderiaceae</taxon>
        <taxon>Cupriavidus</taxon>
    </lineage>
</organism>
<dbReference type="EMBL" id="CP017758">
    <property type="protein sequence ID" value="AQV96445.1"/>
    <property type="molecule type" value="Genomic_DNA"/>
</dbReference>
<sequence length="67" mass="7499">MRKILTPFRRMTALTARMTSPFLRQIEPGTSSMAPTKGPDSRHSGAHAPQTNREFADAAIRACRTLW</sequence>
<accession>A0A1U9UWD4</accession>
<gene>
    <name evidence="2" type="ORF">BJN34_21495</name>
</gene>
<dbReference type="KEGG" id="cuh:BJN34_21495"/>
<proteinExistence type="predicted"/>
<protein>
    <submittedName>
        <fullName evidence="2">Uncharacterized protein</fullName>
    </submittedName>
</protein>
<evidence type="ECO:0000313" key="3">
    <source>
        <dbReference type="Proteomes" id="UP000189627"/>
    </source>
</evidence>
<evidence type="ECO:0000256" key="1">
    <source>
        <dbReference type="SAM" id="MobiDB-lite"/>
    </source>
</evidence>
<dbReference type="RefSeq" id="WP_078198914.1">
    <property type="nucleotide sequence ID" value="NZ_CP017758.1"/>
</dbReference>
<name>A0A1U9UWD4_CUPNE</name>
<feature type="region of interest" description="Disordered" evidence="1">
    <location>
        <begin position="23"/>
        <end position="55"/>
    </location>
</feature>
<reference evidence="3" key="1">
    <citation type="submission" date="2017-02" db="EMBL/GenBank/DDBJ databases">
        <title>Complete genome sequence of Cupriavidus necator strain NH9, a 3-chlorobenzoate degrader.</title>
        <authorList>
            <person name="Moriuchi R."/>
            <person name="Dohra H."/>
            <person name="Ogawa N."/>
        </authorList>
    </citation>
    <scope>NUCLEOTIDE SEQUENCE [LARGE SCALE GENOMIC DNA]</scope>
    <source>
        <strain evidence="3">NH9</strain>
    </source>
</reference>
<dbReference type="AlphaFoldDB" id="A0A1U9UWD4"/>
<evidence type="ECO:0000313" key="2">
    <source>
        <dbReference type="EMBL" id="AQV96445.1"/>
    </source>
</evidence>